<comment type="caution">
    <text evidence="2">The sequence shown here is derived from an EMBL/GenBank/DDBJ whole genome shotgun (WGS) entry which is preliminary data.</text>
</comment>
<gene>
    <name evidence="2" type="ORF">HJG59_008537</name>
</gene>
<dbReference type="AlphaFoldDB" id="A0A7J8FA27"/>
<feature type="region of interest" description="Disordered" evidence="1">
    <location>
        <begin position="103"/>
        <end position="128"/>
    </location>
</feature>
<evidence type="ECO:0000313" key="3">
    <source>
        <dbReference type="Proteomes" id="UP000550707"/>
    </source>
</evidence>
<sequence length="128" mass="13498">MSRELCSSFRENVVYVGASSPRGLVLRLRTVPLRNVGLARRPRQARVSESLEKSRSVSGSSLPKGVTVGEFLRRGGGGGVMCIHGEEGDVTSVTTTLQCLESTAARSAPGKSATLPPRGDAPENVHPV</sequence>
<evidence type="ECO:0000313" key="2">
    <source>
        <dbReference type="EMBL" id="KAF6444229.1"/>
    </source>
</evidence>
<name>A0A7J8FA27_MOLMO</name>
<feature type="region of interest" description="Disordered" evidence="1">
    <location>
        <begin position="40"/>
        <end position="68"/>
    </location>
</feature>
<proteinExistence type="predicted"/>
<reference evidence="2 3" key="1">
    <citation type="journal article" date="2020" name="Nature">
        <title>Six reference-quality genomes reveal evolution of bat adaptations.</title>
        <authorList>
            <person name="Jebb D."/>
            <person name="Huang Z."/>
            <person name="Pippel M."/>
            <person name="Hughes G.M."/>
            <person name="Lavrichenko K."/>
            <person name="Devanna P."/>
            <person name="Winkler S."/>
            <person name="Jermiin L.S."/>
            <person name="Skirmuntt E.C."/>
            <person name="Katzourakis A."/>
            <person name="Burkitt-Gray L."/>
            <person name="Ray D.A."/>
            <person name="Sullivan K.A.M."/>
            <person name="Roscito J.G."/>
            <person name="Kirilenko B.M."/>
            <person name="Davalos L.M."/>
            <person name="Corthals A.P."/>
            <person name="Power M.L."/>
            <person name="Jones G."/>
            <person name="Ransome R.D."/>
            <person name="Dechmann D.K.N."/>
            <person name="Locatelli A.G."/>
            <person name="Puechmaille S.J."/>
            <person name="Fedrigo O."/>
            <person name="Jarvis E.D."/>
            <person name="Hiller M."/>
            <person name="Vernes S.C."/>
            <person name="Myers E.W."/>
            <person name="Teeling E.C."/>
        </authorList>
    </citation>
    <scope>NUCLEOTIDE SEQUENCE [LARGE SCALE GENOMIC DNA]</scope>
    <source>
        <strain evidence="2">MMolMol1</strain>
        <tissue evidence="2">Muscle</tissue>
    </source>
</reference>
<dbReference type="Proteomes" id="UP000550707">
    <property type="component" value="Unassembled WGS sequence"/>
</dbReference>
<dbReference type="InParanoid" id="A0A7J8FA27"/>
<protein>
    <submittedName>
        <fullName evidence="2">Uncharacterized protein</fullName>
    </submittedName>
</protein>
<evidence type="ECO:0000256" key="1">
    <source>
        <dbReference type="SAM" id="MobiDB-lite"/>
    </source>
</evidence>
<keyword evidence="3" id="KW-1185">Reference proteome</keyword>
<organism evidence="2 3">
    <name type="scientific">Molossus molossus</name>
    <name type="common">Pallas' mastiff bat</name>
    <name type="synonym">Vespertilio molossus</name>
    <dbReference type="NCBI Taxonomy" id="27622"/>
    <lineage>
        <taxon>Eukaryota</taxon>
        <taxon>Metazoa</taxon>
        <taxon>Chordata</taxon>
        <taxon>Craniata</taxon>
        <taxon>Vertebrata</taxon>
        <taxon>Euteleostomi</taxon>
        <taxon>Mammalia</taxon>
        <taxon>Eutheria</taxon>
        <taxon>Laurasiatheria</taxon>
        <taxon>Chiroptera</taxon>
        <taxon>Yangochiroptera</taxon>
        <taxon>Molossidae</taxon>
        <taxon>Molossus</taxon>
    </lineage>
</organism>
<dbReference type="EMBL" id="JACASF010000012">
    <property type="protein sequence ID" value="KAF6444229.1"/>
    <property type="molecule type" value="Genomic_DNA"/>
</dbReference>
<accession>A0A7J8FA27</accession>